<dbReference type="Pfam" id="PF01809">
    <property type="entry name" value="YidD"/>
    <property type="match status" value="1"/>
</dbReference>
<comment type="function">
    <text evidence="1">Could be involved in insertion of integral membrane proteins into the membrane.</text>
</comment>
<dbReference type="SMART" id="SM01234">
    <property type="entry name" value="Haemolytic"/>
    <property type="match status" value="1"/>
</dbReference>
<protein>
    <recommendedName>
        <fullName evidence="1">Putative membrane protein insertion efficiency factor</fullName>
    </recommendedName>
</protein>
<dbReference type="InterPro" id="IPR002696">
    <property type="entry name" value="Membr_insert_effic_factor_YidD"/>
</dbReference>
<sequence length="85" mass="9483">MHVIMRIMFAVYRAVVSPLLHQTVFIGGCRFIPTCSAYGEAALRQYGLMLGSVLLLRRLIRCHPWSEGGYDPVSAKLAKRATCIT</sequence>
<comment type="subcellular location">
    <subcellularLocation>
        <location evidence="1">Cell membrane</location>
        <topology evidence="1">Peripheral membrane protein</topology>
        <orientation evidence="1">Cytoplasmic side</orientation>
    </subcellularLocation>
</comment>
<dbReference type="GO" id="GO:0005886">
    <property type="term" value="C:plasma membrane"/>
    <property type="evidence" value="ECO:0007669"/>
    <property type="project" value="UniProtKB-SubCell"/>
</dbReference>
<dbReference type="PANTHER" id="PTHR33383:SF1">
    <property type="entry name" value="MEMBRANE PROTEIN INSERTION EFFICIENCY FACTOR-RELATED"/>
    <property type="match status" value="1"/>
</dbReference>
<dbReference type="EMBL" id="MHQS01000006">
    <property type="protein sequence ID" value="OHA09156.1"/>
    <property type="molecule type" value="Genomic_DNA"/>
</dbReference>
<gene>
    <name evidence="2" type="ORF">A3B37_01280</name>
</gene>
<dbReference type="NCBIfam" id="TIGR00278">
    <property type="entry name" value="membrane protein insertion efficiency factor YidD"/>
    <property type="match status" value="1"/>
</dbReference>
<accession>A0A1G2LBZ2</accession>
<dbReference type="Proteomes" id="UP000176705">
    <property type="component" value="Unassembled WGS sequence"/>
</dbReference>
<dbReference type="HAMAP" id="MF_00386">
    <property type="entry name" value="UPF0161_YidD"/>
    <property type="match status" value="1"/>
</dbReference>
<dbReference type="PROSITE" id="PS51257">
    <property type="entry name" value="PROKAR_LIPOPROTEIN"/>
    <property type="match status" value="1"/>
</dbReference>
<comment type="similarity">
    <text evidence="1">Belongs to the UPF0161 family.</text>
</comment>
<comment type="caution">
    <text evidence="2">The sequence shown here is derived from an EMBL/GenBank/DDBJ whole genome shotgun (WGS) entry which is preliminary data.</text>
</comment>
<evidence type="ECO:0000313" key="3">
    <source>
        <dbReference type="Proteomes" id="UP000176705"/>
    </source>
</evidence>
<reference evidence="2 3" key="1">
    <citation type="journal article" date="2016" name="Nat. Commun.">
        <title>Thousands of microbial genomes shed light on interconnected biogeochemical processes in an aquifer system.</title>
        <authorList>
            <person name="Anantharaman K."/>
            <person name="Brown C.T."/>
            <person name="Hug L.A."/>
            <person name="Sharon I."/>
            <person name="Castelle C.J."/>
            <person name="Probst A.J."/>
            <person name="Thomas B.C."/>
            <person name="Singh A."/>
            <person name="Wilkins M.J."/>
            <person name="Karaoz U."/>
            <person name="Brodie E.L."/>
            <person name="Williams K.H."/>
            <person name="Hubbard S.S."/>
            <person name="Banfield J.F."/>
        </authorList>
    </citation>
    <scope>NUCLEOTIDE SEQUENCE [LARGE SCALE GENOMIC DNA]</scope>
</reference>
<dbReference type="STRING" id="1802280.A3B37_01280"/>
<name>A0A1G2LBZ2_9BACT</name>
<keyword evidence="1" id="KW-0472">Membrane</keyword>
<evidence type="ECO:0000313" key="2">
    <source>
        <dbReference type="EMBL" id="OHA09156.1"/>
    </source>
</evidence>
<evidence type="ECO:0000256" key="1">
    <source>
        <dbReference type="HAMAP-Rule" id="MF_00386"/>
    </source>
</evidence>
<dbReference type="PANTHER" id="PTHR33383">
    <property type="entry name" value="MEMBRANE PROTEIN INSERTION EFFICIENCY FACTOR-RELATED"/>
    <property type="match status" value="1"/>
</dbReference>
<dbReference type="AlphaFoldDB" id="A0A1G2LBZ2"/>
<keyword evidence="1" id="KW-1003">Cell membrane</keyword>
<organism evidence="2 3">
    <name type="scientific">Candidatus Sungbacteria bacterium RIFCSPLOWO2_01_FULL_59_16</name>
    <dbReference type="NCBI Taxonomy" id="1802280"/>
    <lineage>
        <taxon>Bacteria</taxon>
        <taxon>Candidatus Sungiibacteriota</taxon>
    </lineage>
</organism>
<proteinExistence type="inferred from homology"/>